<accession>A0A1G1V2T9</accession>
<name>A0A1G1V2T9_9BACT</name>
<gene>
    <name evidence="8" type="ORF">A2782_03015</name>
</gene>
<dbReference type="CDD" id="cd06530">
    <property type="entry name" value="S26_SPase_I"/>
    <property type="match status" value="1"/>
</dbReference>
<dbReference type="Pfam" id="PF10502">
    <property type="entry name" value="Peptidase_S26"/>
    <property type="match status" value="1"/>
</dbReference>
<dbReference type="AlphaFoldDB" id="A0A1G1V2T9"/>
<protein>
    <recommendedName>
        <fullName evidence="3 6">Signal peptidase I</fullName>
        <ecNumber evidence="3 6">3.4.21.89</ecNumber>
    </recommendedName>
</protein>
<evidence type="ECO:0000256" key="2">
    <source>
        <dbReference type="ARBA" id="ARBA00009370"/>
    </source>
</evidence>
<dbReference type="InterPro" id="IPR019758">
    <property type="entry name" value="Pept_S26A_signal_pept_1_CS"/>
</dbReference>
<dbReference type="PROSITE" id="PS00761">
    <property type="entry name" value="SPASE_I_3"/>
    <property type="match status" value="1"/>
</dbReference>
<evidence type="ECO:0000256" key="4">
    <source>
        <dbReference type="ARBA" id="ARBA00022801"/>
    </source>
</evidence>
<comment type="catalytic activity">
    <reaction evidence="1 6">
        <text>Cleavage of hydrophobic, N-terminal signal or leader sequences from secreted and periplasmic proteins.</text>
        <dbReference type="EC" id="3.4.21.89"/>
    </reaction>
</comment>
<evidence type="ECO:0000256" key="1">
    <source>
        <dbReference type="ARBA" id="ARBA00000677"/>
    </source>
</evidence>
<feature type="transmembrane region" description="Helical" evidence="6">
    <location>
        <begin position="12"/>
        <end position="35"/>
    </location>
</feature>
<keyword evidence="6" id="KW-0812">Transmembrane</keyword>
<dbReference type="InterPro" id="IPR036286">
    <property type="entry name" value="LexA/Signal_pep-like_sf"/>
</dbReference>
<comment type="caution">
    <text evidence="8">The sequence shown here is derived from an EMBL/GenBank/DDBJ whole genome shotgun (WGS) entry which is preliminary data.</text>
</comment>
<keyword evidence="6" id="KW-0472">Membrane</keyword>
<reference evidence="8 9" key="1">
    <citation type="journal article" date="2016" name="Nat. Commun.">
        <title>Thousands of microbial genomes shed light on interconnected biogeochemical processes in an aquifer system.</title>
        <authorList>
            <person name="Anantharaman K."/>
            <person name="Brown C.T."/>
            <person name="Hug L.A."/>
            <person name="Sharon I."/>
            <person name="Castelle C.J."/>
            <person name="Probst A.J."/>
            <person name="Thomas B.C."/>
            <person name="Singh A."/>
            <person name="Wilkins M.J."/>
            <person name="Karaoz U."/>
            <person name="Brodie E.L."/>
            <person name="Williams K.H."/>
            <person name="Hubbard S.S."/>
            <person name="Banfield J.F."/>
        </authorList>
    </citation>
    <scope>NUCLEOTIDE SEQUENCE [LARGE SCALE GENOMIC DNA]</scope>
</reference>
<evidence type="ECO:0000256" key="6">
    <source>
        <dbReference type="RuleBase" id="RU362042"/>
    </source>
</evidence>
<keyword evidence="4 6" id="KW-0378">Hydrolase</keyword>
<dbReference type="PANTHER" id="PTHR43390">
    <property type="entry name" value="SIGNAL PEPTIDASE I"/>
    <property type="match status" value="1"/>
</dbReference>
<evidence type="ECO:0000313" key="9">
    <source>
        <dbReference type="Proteomes" id="UP000177967"/>
    </source>
</evidence>
<dbReference type="GO" id="GO:0004252">
    <property type="term" value="F:serine-type endopeptidase activity"/>
    <property type="evidence" value="ECO:0007669"/>
    <property type="project" value="InterPro"/>
</dbReference>
<dbReference type="InterPro" id="IPR000223">
    <property type="entry name" value="Pept_S26A_signal_pept_1"/>
</dbReference>
<dbReference type="GO" id="GO:0016020">
    <property type="term" value="C:membrane"/>
    <property type="evidence" value="ECO:0007669"/>
    <property type="project" value="UniProtKB-SubCell"/>
</dbReference>
<evidence type="ECO:0000313" key="8">
    <source>
        <dbReference type="EMBL" id="OGY09667.1"/>
    </source>
</evidence>
<dbReference type="PANTHER" id="PTHR43390:SF1">
    <property type="entry name" value="CHLOROPLAST PROCESSING PEPTIDASE"/>
    <property type="match status" value="1"/>
</dbReference>
<evidence type="ECO:0000256" key="5">
    <source>
        <dbReference type="PIRSR" id="PIRSR600223-1"/>
    </source>
</evidence>
<dbReference type="GO" id="GO:0006465">
    <property type="term" value="P:signal peptide processing"/>
    <property type="evidence" value="ECO:0007669"/>
    <property type="project" value="InterPro"/>
</dbReference>
<proteinExistence type="inferred from homology"/>
<dbReference type="STRING" id="1797513.A2782_03015"/>
<sequence length="183" mass="20769">MTFVAGTKAAAFILDLLQTVVLAFAIFLIVYLFLVQPHQVRGESMYPNFDDKEYLLTNKLSYRFGQPARGDIVIFAAPPEPTEDYIKRIIGLPKDKVDIRENKVYVNGEPLKEDYLPQGVVTSPGPFMPEGKEITVGDNEYIVFGDNRSNSSDSRRWGPVKREKIVGRAWFAYWPLNKIGVVH</sequence>
<dbReference type="Proteomes" id="UP000177967">
    <property type="component" value="Unassembled WGS sequence"/>
</dbReference>
<keyword evidence="6" id="KW-0645">Protease</keyword>
<feature type="domain" description="Peptidase S26" evidence="7">
    <location>
        <begin position="14"/>
        <end position="174"/>
    </location>
</feature>
<dbReference type="GO" id="GO:0009003">
    <property type="term" value="F:signal peptidase activity"/>
    <property type="evidence" value="ECO:0007669"/>
    <property type="project" value="UniProtKB-EC"/>
</dbReference>
<comment type="subcellular location">
    <subcellularLocation>
        <location evidence="6">Membrane</location>
        <topology evidence="6">Single-pass type II membrane protein</topology>
    </subcellularLocation>
</comment>
<feature type="active site" evidence="5">
    <location>
        <position position="87"/>
    </location>
</feature>
<dbReference type="PRINTS" id="PR00727">
    <property type="entry name" value="LEADERPTASE"/>
</dbReference>
<dbReference type="NCBIfam" id="TIGR02227">
    <property type="entry name" value="sigpep_I_bact"/>
    <property type="match status" value="1"/>
</dbReference>
<keyword evidence="6" id="KW-1133">Transmembrane helix</keyword>
<evidence type="ECO:0000256" key="3">
    <source>
        <dbReference type="ARBA" id="ARBA00013208"/>
    </source>
</evidence>
<feature type="active site" evidence="5">
    <location>
        <position position="44"/>
    </location>
</feature>
<dbReference type="EMBL" id="MHBW01000006">
    <property type="protein sequence ID" value="OGY09667.1"/>
    <property type="molecule type" value="Genomic_DNA"/>
</dbReference>
<organism evidence="8 9">
    <name type="scientific">Candidatus Blackburnbacteria bacterium RIFCSPHIGHO2_01_FULL_43_15b</name>
    <dbReference type="NCBI Taxonomy" id="1797513"/>
    <lineage>
        <taxon>Bacteria</taxon>
        <taxon>Candidatus Blackburniibacteriota</taxon>
    </lineage>
</organism>
<dbReference type="EC" id="3.4.21.89" evidence="3 6"/>
<comment type="similarity">
    <text evidence="2 6">Belongs to the peptidase S26 family.</text>
</comment>
<dbReference type="InterPro" id="IPR019533">
    <property type="entry name" value="Peptidase_S26"/>
</dbReference>
<dbReference type="SUPFAM" id="SSF51306">
    <property type="entry name" value="LexA/Signal peptidase"/>
    <property type="match status" value="1"/>
</dbReference>
<evidence type="ECO:0000259" key="7">
    <source>
        <dbReference type="Pfam" id="PF10502"/>
    </source>
</evidence>
<dbReference type="Gene3D" id="2.10.109.10">
    <property type="entry name" value="Umud Fragment, subunit A"/>
    <property type="match status" value="1"/>
</dbReference>